<evidence type="ECO:0000313" key="3">
    <source>
        <dbReference type="Proteomes" id="UP000323856"/>
    </source>
</evidence>
<protein>
    <submittedName>
        <fullName evidence="2">Uncharacterized protein</fullName>
    </submittedName>
</protein>
<dbReference type="RefSeq" id="WP_149620444.1">
    <property type="nucleotide sequence ID" value="NZ_VOBL01000019.1"/>
</dbReference>
<feature type="transmembrane region" description="Helical" evidence="1">
    <location>
        <begin position="78"/>
        <end position="97"/>
    </location>
</feature>
<dbReference type="EMBL" id="VOBL01000019">
    <property type="protein sequence ID" value="KAA0974276.1"/>
    <property type="molecule type" value="Genomic_DNA"/>
</dbReference>
<feature type="transmembrane region" description="Helical" evidence="1">
    <location>
        <begin position="7"/>
        <end position="28"/>
    </location>
</feature>
<keyword evidence="1" id="KW-0472">Membrane</keyword>
<comment type="caution">
    <text evidence="2">The sequence shown here is derived from an EMBL/GenBank/DDBJ whole genome shotgun (WGS) entry which is preliminary data.</text>
</comment>
<gene>
    <name evidence="2" type="ORF">FQ154_15635</name>
</gene>
<reference evidence="2 3" key="1">
    <citation type="submission" date="2019-07" db="EMBL/GenBank/DDBJ databases">
        <title>Analysis of the biochemical properties, biological activity and biotechnological potential of siderophores and biosurfactants produced by Antarctic psychrotolerant bacteria.</title>
        <authorList>
            <person name="Styczynski M."/>
            <person name="Krucon T."/>
            <person name="Decewicz P."/>
            <person name="Dziewit L."/>
        </authorList>
    </citation>
    <scope>NUCLEOTIDE SEQUENCE [LARGE SCALE GENOMIC DNA]</scope>
    <source>
        <strain evidence="2 3">ANT_H27</strain>
    </source>
</reference>
<evidence type="ECO:0000256" key="1">
    <source>
        <dbReference type="SAM" id="Phobius"/>
    </source>
</evidence>
<organism evidence="2 3">
    <name type="scientific">Paeniglutamicibacter gangotriensis</name>
    <dbReference type="NCBI Taxonomy" id="254787"/>
    <lineage>
        <taxon>Bacteria</taxon>
        <taxon>Bacillati</taxon>
        <taxon>Actinomycetota</taxon>
        <taxon>Actinomycetes</taxon>
        <taxon>Micrococcales</taxon>
        <taxon>Micrococcaceae</taxon>
        <taxon>Paeniglutamicibacter</taxon>
    </lineage>
</organism>
<keyword evidence="1" id="KW-0812">Transmembrane</keyword>
<accession>A0A5B0E6R4</accession>
<feature type="transmembrane region" description="Helical" evidence="1">
    <location>
        <begin position="48"/>
        <end position="71"/>
    </location>
</feature>
<name>A0A5B0E6R4_9MICC</name>
<dbReference type="Proteomes" id="UP000323856">
    <property type="component" value="Unassembled WGS sequence"/>
</dbReference>
<sequence>MRTAYKVVAHIIAAAVVIQAALIAWSMFGLIPSLENGTVPGEPPLAALLHGMIGMYVVPVLVLVLVVVALLAHAGLKWALWLLLAVAVQIALAFLAFDAAWVGALHGINAFTIIALAEVGARAVAHAPEHVAHAKRVMRPAM</sequence>
<feature type="transmembrane region" description="Helical" evidence="1">
    <location>
        <begin position="103"/>
        <end position="125"/>
    </location>
</feature>
<keyword evidence="1" id="KW-1133">Transmembrane helix</keyword>
<proteinExistence type="predicted"/>
<evidence type="ECO:0000313" key="2">
    <source>
        <dbReference type="EMBL" id="KAA0974276.1"/>
    </source>
</evidence>
<dbReference type="AlphaFoldDB" id="A0A5B0E6R4"/>
<dbReference type="OrthoDB" id="4948729at2"/>